<dbReference type="OMA" id="KGHEGPQ"/>
<dbReference type="KEGG" id="mpp:MICPUCDRAFT_50798"/>
<dbReference type="InterPro" id="IPR006760">
    <property type="entry name" value="Endosulphine"/>
</dbReference>
<accession>C1MJ40</accession>
<organism evidence="5">
    <name type="scientific">Micromonas pusilla (strain CCMP1545)</name>
    <name type="common">Picoplanktonic green alga</name>
    <dbReference type="NCBI Taxonomy" id="564608"/>
    <lineage>
        <taxon>Eukaryota</taxon>
        <taxon>Viridiplantae</taxon>
        <taxon>Chlorophyta</taxon>
        <taxon>Mamiellophyceae</taxon>
        <taxon>Mamiellales</taxon>
        <taxon>Mamiellaceae</taxon>
        <taxon>Micromonas</taxon>
    </lineage>
</organism>
<dbReference type="Pfam" id="PF04667">
    <property type="entry name" value="Endosulfine"/>
    <property type="match status" value="1"/>
</dbReference>
<comment type="similarity">
    <text evidence="1 2">Belongs to the endosulfine family.</text>
</comment>
<sequence>MRQQEEKMRAKYGDLKPKKPLIHKDVKYFDSADWALQHQKGHEGPQKGEEDVEKLPSKLASSPPSSK</sequence>
<dbReference type="RefSeq" id="XP_003055768.1">
    <property type="nucleotide sequence ID" value="XM_003055722.1"/>
</dbReference>
<dbReference type="GeneID" id="9680574"/>
<protein>
    <submittedName>
        <fullName evidence="4">Negatively light-regulated protein</fullName>
    </submittedName>
</protein>
<evidence type="ECO:0000313" key="4">
    <source>
        <dbReference type="EMBL" id="EEH61020.1"/>
    </source>
</evidence>
<dbReference type="OrthoDB" id="5949865at2759"/>
<dbReference type="EMBL" id="GG663735">
    <property type="protein sequence ID" value="EEH61020.1"/>
    <property type="molecule type" value="Genomic_DNA"/>
</dbReference>
<reference evidence="4 5" key="1">
    <citation type="journal article" date="2009" name="Science">
        <title>Green evolution and dynamic adaptations revealed by genomes of the marine picoeukaryotes Micromonas.</title>
        <authorList>
            <person name="Worden A.Z."/>
            <person name="Lee J.H."/>
            <person name="Mock T."/>
            <person name="Rouze P."/>
            <person name="Simmons M.P."/>
            <person name="Aerts A.L."/>
            <person name="Allen A.E."/>
            <person name="Cuvelier M.L."/>
            <person name="Derelle E."/>
            <person name="Everett M.V."/>
            <person name="Foulon E."/>
            <person name="Grimwood J."/>
            <person name="Gundlach H."/>
            <person name="Henrissat B."/>
            <person name="Napoli C."/>
            <person name="McDonald S.M."/>
            <person name="Parker M.S."/>
            <person name="Rombauts S."/>
            <person name="Salamov A."/>
            <person name="Von Dassow P."/>
            <person name="Badger J.H."/>
            <person name="Coutinho P.M."/>
            <person name="Demir E."/>
            <person name="Dubchak I."/>
            <person name="Gentemann C."/>
            <person name="Eikrem W."/>
            <person name="Gready J.E."/>
            <person name="John U."/>
            <person name="Lanier W."/>
            <person name="Lindquist E.A."/>
            <person name="Lucas S."/>
            <person name="Mayer K.F."/>
            <person name="Moreau H."/>
            <person name="Not F."/>
            <person name="Otillar R."/>
            <person name="Panaud O."/>
            <person name="Pangilinan J."/>
            <person name="Paulsen I."/>
            <person name="Piegu B."/>
            <person name="Poliakov A."/>
            <person name="Robbens S."/>
            <person name="Schmutz J."/>
            <person name="Toulza E."/>
            <person name="Wyss T."/>
            <person name="Zelensky A."/>
            <person name="Zhou K."/>
            <person name="Armbrust E.V."/>
            <person name="Bhattacharya D."/>
            <person name="Goodenough U.W."/>
            <person name="Van de Peer Y."/>
            <person name="Grigoriev I.V."/>
        </authorList>
    </citation>
    <scope>NUCLEOTIDE SEQUENCE [LARGE SCALE GENOMIC DNA]</scope>
    <source>
        <strain evidence="4 5">CCMP1545</strain>
    </source>
</reference>
<evidence type="ECO:0000256" key="2">
    <source>
        <dbReference type="RuleBase" id="RU363120"/>
    </source>
</evidence>
<dbReference type="PANTHER" id="PTHR34804:SF5">
    <property type="entry name" value="CAMP-REGULATED PHOSPHOPROTEIN 19-RELATED PROTEIN"/>
    <property type="match status" value="1"/>
</dbReference>
<dbReference type="AlphaFoldDB" id="C1MJ40"/>
<evidence type="ECO:0000256" key="3">
    <source>
        <dbReference type="SAM" id="MobiDB-lite"/>
    </source>
</evidence>
<feature type="compositionally biased region" description="Basic and acidic residues" evidence="3">
    <location>
        <begin position="40"/>
        <end position="56"/>
    </location>
</feature>
<name>C1MJ40_MICPC</name>
<keyword evidence="5" id="KW-1185">Reference proteome</keyword>
<evidence type="ECO:0000313" key="5">
    <source>
        <dbReference type="Proteomes" id="UP000001876"/>
    </source>
</evidence>
<gene>
    <name evidence="4" type="ORF">MICPUCDRAFT_50798</name>
</gene>
<evidence type="ECO:0000256" key="1">
    <source>
        <dbReference type="ARBA" id="ARBA00010520"/>
    </source>
</evidence>
<dbReference type="PANTHER" id="PTHR34804">
    <property type="entry name" value="CAMP-REGULATED PHOSPHOPROTEIN 19-RELATED PROTEIN"/>
    <property type="match status" value="1"/>
</dbReference>
<feature type="region of interest" description="Disordered" evidence="3">
    <location>
        <begin position="36"/>
        <end position="67"/>
    </location>
</feature>
<feature type="compositionally biased region" description="Low complexity" evidence="3">
    <location>
        <begin position="57"/>
        <end position="67"/>
    </location>
</feature>
<dbReference type="Proteomes" id="UP000001876">
    <property type="component" value="Unassembled WGS sequence"/>
</dbReference>
<proteinExistence type="inferred from homology"/>